<feature type="domain" description="UspA" evidence="2">
    <location>
        <begin position="162"/>
        <end position="301"/>
    </location>
</feature>
<dbReference type="Pfam" id="PF00582">
    <property type="entry name" value="Usp"/>
    <property type="match status" value="2"/>
</dbReference>
<dbReference type="EMBL" id="BMSX01000015">
    <property type="protein sequence ID" value="GGR34958.1"/>
    <property type="molecule type" value="Genomic_DNA"/>
</dbReference>
<dbReference type="InterPro" id="IPR014729">
    <property type="entry name" value="Rossmann-like_a/b/a_fold"/>
</dbReference>
<accession>A0A918FFK6</accession>
<gene>
    <name evidence="3" type="ORF">GCM10010251_58990</name>
</gene>
<evidence type="ECO:0000313" key="4">
    <source>
        <dbReference type="Proteomes" id="UP000658320"/>
    </source>
</evidence>
<evidence type="ECO:0000313" key="3">
    <source>
        <dbReference type="EMBL" id="GGR34958.1"/>
    </source>
</evidence>
<protein>
    <submittedName>
        <fullName evidence="3">Stress-inducible protein</fullName>
    </submittedName>
</protein>
<dbReference type="AlphaFoldDB" id="A0A918FFK6"/>
<reference evidence="3" key="2">
    <citation type="submission" date="2020-09" db="EMBL/GenBank/DDBJ databases">
        <authorList>
            <person name="Sun Q."/>
            <person name="Ohkuma M."/>
        </authorList>
    </citation>
    <scope>NUCLEOTIDE SEQUENCE</scope>
    <source>
        <strain evidence="3">JCM 4346</strain>
    </source>
</reference>
<keyword evidence="4" id="KW-1185">Reference proteome</keyword>
<feature type="domain" description="UspA" evidence="2">
    <location>
        <begin position="1"/>
        <end position="139"/>
    </location>
</feature>
<dbReference type="PANTHER" id="PTHR46268">
    <property type="entry name" value="STRESS RESPONSE PROTEIN NHAX"/>
    <property type="match status" value="1"/>
</dbReference>
<dbReference type="Gene3D" id="3.40.50.620">
    <property type="entry name" value="HUPs"/>
    <property type="match status" value="2"/>
</dbReference>
<dbReference type="SUPFAM" id="SSF52402">
    <property type="entry name" value="Adenine nucleotide alpha hydrolases-like"/>
    <property type="match status" value="2"/>
</dbReference>
<evidence type="ECO:0000259" key="2">
    <source>
        <dbReference type="Pfam" id="PF00582"/>
    </source>
</evidence>
<comment type="similarity">
    <text evidence="1">Belongs to the universal stress protein A family.</text>
</comment>
<name>A0A918FFK6_9ACTN</name>
<evidence type="ECO:0000256" key="1">
    <source>
        <dbReference type="ARBA" id="ARBA00008791"/>
    </source>
</evidence>
<proteinExistence type="inferred from homology"/>
<dbReference type="PANTHER" id="PTHR46268:SF6">
    <property type="entry name" value="UNIVERSAL STRESS PROTEIN UP12"/>
    <property type="match status" value="1"/>
</dbReference>
<dbReference type="InterPro" id="IPR006016">
    <property type="entry name" value="UspA"/>
</dbReference>
<organism evidence="3 4">
    <name type="scientific">Streptomyces aurantiogriseus</name>
    <dbReference type="NCBI Taxonomy" id="66870"/>
    <lineage>
        <taxon>Bacteria</taxon>
        <taxon>Bacillati</taxon>
        <taxon>Actinomycetota</taxon>
        <taxon>Actinomycetes</taxon>
        <taxon>Kitasatosporales</taxon>
        <taxon>Streptomycetaceae</taxon>
        <taxon>Streptomyces</taxon>
    </lineage>
</organism>
<dbReference type="PRINTS" id="PR01438">
    <property type="entry name" value="UNVRSLSTRESS"/>
</dbReference>
<comment type="caution">
    <text evidence="3">The sequence shown here is derived from an EMBL/GenBank/DDBJ whole genome shotgun (WGS) entry which is preliminary data.</text>
</comment>
<dbReference type="RefSeq" id="WP_189940795.1">
    <property type="nucleotide sequence ID" value="NZ_BMSX01000015.1"/>
</dbReference>
<dbReference type="InterPro" id="IPR006015">
    <property type="entry name" value="Universal_stress_UspA"/>
</dbReference>
<reference evidence="3" key="1">
    <citation type="journal article" date="2014" name="Int. J. Syst. Evol. Microbiol.">
        <title>Complete genome sequence of Corynebacterium casei LMG S-19264T (=DSM 44701T), isolated from a smear-ripened cheese.</title>
        <authorList>
            <consortium name="US DOE Joint Genome Institute (JGI-PGF)"/>
            <person name="Walter F."/>
            <person name="Albersmeier A."/>
            <person name="Kalinowski J."/>
            <person name="Ruckert C."/>
        </authorList>
    </citation>
    <scope>NUCLEOTIDE SEQUENCE</scope>
    <source>
        <strain evidence="3">JCM 4346</strain>
    </source>
</reference>
<dbReference type="Proteomes" id="UP000658320">
    <property type="component" value="Unassembled WGS sequence"/>
</dbReference>
<sequence length="303" mass="31410">MSRTVTVGLDGSPESLAAADWAAREALLLDAALRIVHAGEAPPHSYRPFAGEAVPPPGADRSTHMLREAEASLAYRHPGLPVIADRVAGQAAAGLVAAAEDAQLLVLGSRGLGRTAGFLLGSVALAVVARAQRPVVLVRAGAGSADEHMPGVFGTASRDTPYRDVVLGLDLADPHDAVIEFAFAAASRRAAGLRVVHGWNPPGLSAVFADIPDAQRENELAQHARQKLADTLSVWRDKYPGVEVTEEAVIGQAGPHLADAARNASLVVVGRKNRTASLGPHIGPVAHAVLHHASAPVVVVPHD</sequence>